<evidence type="ECO:0000313" key="2">
    <source>
        <dbReference type="Proteomes" id="UP000265703"/>
    </source>
</evidence>
<sequence>MRSQEKGDTVPLTSIDETLNVENIVSNNNGVQEQAAAVNIPAKQKISDNDLSPDGSQIIDDGDDAVNFERKPLAPITNNKKVIVLRNSTLDDLNETSGSLDFRTPVANGFNFVSSNFNSSTLATAASYIQKQEDKMKMNRDFLEELKCFFLRVRNPKKSAFEDLV</sequence>
<organism evidence="1 2">
    <name type="scientific">Glomus cerebriforme</name>
    <dbReference type="NCBI Taxonomy" id="658196"/>
    <lineage>
        <taxon>Eukaryota</taxon>
        <taxon>Fungi</taxon>
        <taxon>Fungi incertae sedis</taxon>
        <taxon>Mucoromycota</taxon>
        <taxon>Glomeromycotina</taxon>
        <taxon>Glomeromycetes</taxon>
        <taxon>Glomerales</taxon>
        <taxon>Glomeraceae</taxon>
        <taxon>Glomus</taxon>
    </lineage>
</organism>
<reference evidence="1 2" key="1">
    <citation type="submission" date="2018-06" db="EMBL/GenBank/DDBJ databases">
        <title>Comparative genomics reveals the genomic features of Rhizophagus irregularis, R. cerebriforme, R. diaphanum and Gigaspora rosea, and their symbiotic lifestyle signature.</title>
        <authorList>
            <person name="Morin E."/>
            <person name="San Clemente H."/>
            <person name="Chen E.C.H."/>
            <person name="De La Providencia I."/>
            <person name="Hainaut M."/>
            <person name="Kuo A."/>
            <person name="Kohler A."/>
            <person name="Murat C."/>
            <person name="Tang N."/>
            <person name="Roy S."/>
            <person name="Loubradou J."/>
            <person name="Henrissat B."/>
            <person name="Grigoriev I.V."/>
            <person name="Corradi N."/>
            <person name="Roux C."/>
            <person name="Martin F.M."/>
        </authorList>
    </citation>
    <scope>NUCLEOTIDE SEQUENCE [LARGE SCALE GENOMIC DNA]</scope>
    <source>
        <strain evidence="1 2">DAOM 227022</strain>
    </source>
</reference>
<gene>
    <name evidence="1" type="ORF">C1645_736543</name>
</gene>
<protein>
    <submittedName>
        <fullName evidence="1">Uncharacterized protein</fullName>
    </submittedName>
</protein>
<name>A0A397T239_9GLOM</name>
<comment type="caution">
    <text evidence="1">The sequence shown here is derived from an EMBL/GenBank/DDBJ whole genome shotgun (WGS) entry which is preliminary data.</text>
</comment>
<dbReference type="AlphaFoldDB" id="A0A397T239"/>
<evidence type="ECO:0000313" key="1">
    <source>
        <dbReference type="EMBL" id="RIA92223.1"/>
    </source>
</evidence>
<keyword evidence="2" id="KW-1185">Reference proteome</keyword>
<dbReference type="Proteomes" id="UP000265703">
    <property type="component" value="Unassembled WGS sequence"/>
</dbReference>
<dbReference type="EMBL" id="QKYT01000132">
    <property type="protein sequence ID" value="RIA92223.1"/>
    <property type="molecule type" value="Genomic_DNA"/>
</dbReference>
<accession>A0A397T239</accession>
<proteinExistence type="predicted"/>